<evidence type="ECO:0000259" key="3">
    <source>
        <dbReference type="Pfam" id="PF02275"/>
    </source>
</evidence>
<dbReference type="Pfam" id="PF02275">
    <property type="entry name" value="CBAH"/>
    <property type="match status" value="1"/>
</dbReference>
<organism evidence="4">
    <name type="scientific">marine sediment metagenome</name>
    <dbReference type="NCBI Taxonomy" id="412755"/>
    <lineage>
        <taxon>unclassified sequences</taxon>
        <taxon>metagenomes</taxon>
        <taxon>ecological metagenomes</taxon>
    </lineage>
</organism>
<evidence type="ECO:0000256" key="1">
    <source>
        <dbReference type="ARBA" id="ARBA00006625"/>
    </source>
</evidence>
<accession>A0A0F9GJA3</accession>
<sequence>SWISKYAYIGVTSFGLNLIADGMNEKGLSLGTLWFPGATYPKIPKDKPDETIAIEDLGNWILGSFKNLDEVKVGLESIYIWFHEIRALKEVPPIHFALHDSSGKSMVIEFLDGKMYIVDNVVGVLTNTPKFEWQVTNLSNYINLTAVNKKITHFDGTVIDPTGEGSGLLGIPGDWTPPSRFVKIALLKDFVKKTKSIRENINLAFHLLNTVDIPYGAIRSADGNFFDHTQWVVVKDLSNRTLSYRTYKNLNIHTINLEKEIPMLKGKRKKIKMIGAD</sequence>
<dbReference type="SUPFAM" id="SSF56235">
    <property type="entry name" value="N-terminal nucleophile aminohydrolases (Ntn hydrolases)"/>
    <property type="match status" value="1"/>
</dbReference>
<keyword evidence="2" id="KW-0378">Hydrolase</keyword>
<dbReference type="InterPro" id="IPR052193">
    <property type="entry name" value="Peptidase_C59"/>
</dbReference>
<dbReference type="EMBL" id="LAZR01017816">
    <property type="protein sequence ID" value="KKL98848.1"/>
    <property type="molecule type" value="Genomic_DNA"/>
</dbReference>
<comment type="caution">
    <text evidence="4">The sequence shown here is derived from an EMBL/GenBank/DDBJ whole genome shotgun (WGS) entry which is preliminary data.</text>
</comment>
<dbReference type="InterPro" id="IPR029055">
    <property type="entry name" value="Ntn_hydrolases_N"/>
</dbReference>
<evidence type="ECO:0000256" key="2">
    <source>
        <dbReference type="ARBA" id="ARBA00022801"/>
    </source>
</evidence>
<evidence type="ECO:0000313" key="4">
    <source>
        <dbReference type="EMBL" id="KKL98848.1"/>
    </source>
</evidence>
<dbReference type="InterPro" id="IPR029132">
    <property type="entry name" value="CBAH/NAAA_C"/>
</dbReference>
<dbReference type="Gene3D" id="3.60.60.10">
    <property type="entry name" value="Penicillin V Acylase, Chain A"/>
    <property type="match status" value="1"/>
</dbReference>
<dbReference type="PANTHER" id="PTHR35527:SF2">
    <property type="entry name" value="HYDROLASE"/>
    <property type="match status" value="1"/>
</dbReference>
<reference evidence="4" key="1">
    <citation type="journal article" date="2015" name="Nature">
        <title>Complex archaea that bridge the gap between prokaryotes and eukaryotes.</title>
        <authorList>
            <person name="Spang A."/>
            <person name="Saw J.H."/>
            <person name="Jorgensen S.L."/>
            <person name="Zaremba-Niedzwiedzka K."/>
            <person name="Martijn J."/>
            <person name="Lind A.E."/>
            <person name="van Eijk R."/>
            <person name="Schleper C."/>
            <person name="Guy L."/>
            <person name="Ettema T.J."/>
        </authorList>
    </citation>
    <scope>NUCLEOTIDE SEQUENCE</scope>
</reference>
<comment type="similarity">
    <text evidence="1">Belongs to the peptidase C59 family.</text>
</comment>
<dbReference type="AlphaFoldDB" id="A0A0F9GJA3"/>
<gene>
    <name evidence="4" type="ORF">LCGC14_1820290</name>
</gene>
<dbReference type="GO" id="GO:0016787">
    <property type="term" value="F:hydrolase activity"/>
    <property type="evidence" value="ECO:0007669"/>
    <property type="project" value="UniProtKB-KW"/>
</dbReference>
<dbReference type="PANTHER" id="PTHR35527">
    <property type="entry name" value="CHOLOYLGLYCINE HYDROLASE"/>
    <property type="match status" value="1"/>
</dbReference>
<protein>
    <recommendedName>
        <fullName evidence="3">Choloylglycine hydrolase/NAAA C-terminal domain-containing protein</fullName>
    </recommendedName>
</protein>
<name>A0A0F9GJA3_9ZZZZ</name>
<proteinExistence type="inferred from homology"/>
<feature type="non-terminal residue" evidence="4">
    <location>
        <position position="1"/>
    </location>
</feature>
<feature type="domain" description="Choloylglycine hydrolase/NAAA C-terminal" evidence="3">
    <location>
        <begin position="4"/>
        <end position="260"/>
    </location>
</feature>